<dbReference type="InterPro" id="IPR009057">
    <property type="entry name" value="Homeodomain-like_sf"/>
</dbReference>
<dbReference type="CDD" id="cd00167">
    <property type="entry name" value="SANT"/>
    <property type="match status" value="1"/>
</dbReference>
<name>A0AAJ7FCE6_CEPCN</name>
<dbReference type="Pfam" id="PF15963">
    <property type="entry name" value="Myb_DNA-bind_7"/>
    <property type="match status" value="1"/>
</dbReference>
<dbReference type="InterPro" id="IPR039467">
    <property type="entry name" value="TFIIIB_B''_Myb"/>
</dbReference>
<dbReference type="GO" id="GO:0005634">
    <property type="term" value="C:nucleus"/>
    <property type="evidence" value="ECO:0007669"/>
    <property type="project" value="UniProtKB-SubCell"/>
</dbReference>
<feature type="region of interest" description="Disordered" evidence="2">
    <location>
        <begin position="17"/>
        <end position="43"/>
    </location>
</feature>
<dbReference type="AlphaFoldDB" id="A0AAJ7FCE6"/>
<dbReference type="PANTHER" id="PTHR22929">
    <property type="entry name" value="RNA POLYMERASE III TRANSCRIPTION INITIATION FACTOR B"/>
    <property type="match status" value="1"/>
</dbReference>
<evidence type="ECO:0000313" key="5">
    <source>
        <dbReference type="RefSeq" id="XP_015584929.1"/>
    </source>
</evidence>
<dbReference type="GO" id="GO:0001156">
    <property type="term" value="F:TFIIIC-class transcription factor complex binding"/>
    <property type="evidence" value="ECO:0007669"/>
    <property type="project" value="TreeGrafter"/>
</dbReference>
<gene>
    <name evidence="5" type="primary">LOC107262844</name>
</gene>
<feature type="region of interest" description="Disordered" evidence="2">
    <location>
        <begin position="458"/>
        <end position="501"/>
    </location>
</feature>
<comment type="subcellular location">
    <subcellularLocation>
        <location evidence="1">Nucleus</location>
    </subcellularLocation>
</comment>
<dbReference type="GO" id="GO:0070898">
    <property type="term" value="P:RNA polymerase III preinitiation complex assembly"/>
    <property type="evidence" value="ECO:0007669"/>
    <property type="project" value="TreeGrafter"/>
</dbReference>
<feature type="compositionally biased region" description="Polar residues" evidence="2">
    <location>
        <begin position="210"/>
        <end position="231"/>
    </location>
</feature>
<evidence type="ECO:0000256" key="1">
    <source>
        <dbReference type="ARBA" id="ARBA00004123"/>
    </source>
</evidence>
<feature type="compositionally biased region" description="Acidic residues" evidence="2">
    <location>
        <begin position="491"/>
        <end position="500"/>
    </location>
</feature>
<accession>A0AAJ7FCE6</accession>
<feature type="region of interest" description="Disordered" evidence="2">
    <location>
        <begin position="165"/>
        <end position="240"/>
    </location>
</feature>
<dbReference type="GO" id="GO:0000126">
    <property type="term" value="C:transcription factor TFIIIB complex"/>
    <property type="evidence" value="ECO:0007669"/>
    <property type="project" value="TreeGrafter"/>
</dbReference>
<dbReference type="SUPFAM" id="SSF46689">
    <property type="entry name" value="Homeodomain-like"/>
    <property type="match status" value="1"/>
</dbReference>
<dbReference type="InterPro" id="IPR001005">
    <property type="entry name" value="SANT/Myb"/>
</dbReference>
<dbReference type="RefSeq" id="XP_015584929.1">
    <property type="nucleotide sequence ID" value="XM_015729443.2"/>
</dbReference>
<dbReference type="PANTHER" id="PTHR22929:SF0">
    <property type="entry name" value="TRANSCRIPTION FACTOR TFIIIB COMPONENT B'' HOMOLOG"/>
    <property type="match status" value="1"/>
</dbReference>
<dbReference type="Proteomes" id="UP000694920">
    <property type="component" value="Unplaced"/>
</dbReference>
<keyword evidence="4" id="KW-1185">Reference proteome</keyword>
<feature type="domain" description="Myb-like" evidence="3">
    <location>
        <begin position="375"/>
        <end position="423"/>
    </location>
</feature>
<evidence type="ECO:0000256" key="2">
    <source>
        <dbReference type="SAM" id="MobiDB-lite"/>
    </source>
</evidence>
<evidence type="ECO:0000259" key="3">
    <source>
        <dbReference type="SMART" id="SM00717"/>
    </source>
</evidence>
<dbReference type="SMART" id="SM00717">
    <property type="entry name" value="SANT"/>
    <property type="match status" value="1"/>
</dbReference>
<dbReference type="GeneID" id="107262844"/>
<reference evidence="5" key="1">
    <citation type="submission" date="2025-08" db="UniProtKB">
        <authorList>
            <consortium name="RefSeq"/>
        </authorList>
    </citation>
    <scope>IDENTIFICATION</scope>
</reference>
<evidence type="ECO:0000313" key="4">
    <source>
        <dbReference type="Proteomes" id="UP000694920"/>
    </source>
</evidence>
<organism evidence="4 5">
    <name type="scientific">Cephus cinctus</name>
    <name type="common">Wheat stem sawfly</name>
    <dbReference type="NCBI Taxonomy" id="211228"/>
    <lineage>
        <taxon>Eukaryota</taxon>
        <taxon>Metazoa</taxon>
        <taxon>Ecdysozoa</taxon>
        <taxon>Arthropoda</taxon>
        <taxon>Hexapoda</taxon>
        <taxon>Insecta</taxon>
        <taxon>Pterygota</taxon>
        <taxon>Neoptera</taxon>
        <taxon>Endopterygota</taxon>
        <taxon>Hymenoptera</taxon>
        <taxon>Cephoidea</taxon>
        <taxon>Cephidae</taxon>
        <taxon>Cephus</taxon>
    </lineage>
</organism>
<proteinExistence type="predicted"/>
<feature type="compositionally biased region" description="Basic and acidic residues" evidence="2">
    <location>
        <begin position="458"/>
        <end position="475"/>
    </location>
</feature>
<dbReference type="CTD" id="55814"/>
<sequence>MRRARIKAVATVPVRRKNVQDGANADSPKTIIPNEMNNEDGQKVKHLNVSEDPIPEKHIEKAPRISTPPPVQPLVQPEDPIIRNADAALLKVKKEESTIIPPANIKPELNNKTKSTEQAIEKPSNERFEIVPSKVKQLPIITETTIPPEPMSPTKILQNRSCFMRPIPRLDGGGRIRRNSIQGSGASASESEDDSKRSTSVVPNRVRNDSVCSVQSNKEVPSNAMTNSGNLATKPGQKRRIMVSESARKLAEARREFLLKHENKAPDRNKLTMYDLIYYNPVANPMKKQNENAPTSRRASICSSVEVQEEENVDEPTAMPVPQVKVGPDGQLIVDEQSLIIEHTNAKKNRDALANSEAVIDDGGNSNGFYKRKQKSKEWPKWETLKFYRALNTVGTDFLLMQSLFPKRTRQEIKAKFKKEERTNRRLVEKALMFHQEFDTETLEKELAAFEESEKSLWETKEKEKGTKNDKERPKIGRKRSSRLVASSIAESEDTDEAEVNEPALSADVENISLDELLRSEAFKSFCNQKRKKRVRSKRTRSIESTLDNLTNETNSIQDTDSDNEVYQIRPTRSGRLPKVRKLQAPDVNTLDTTILSDNIEEVNTIDIEPSKEQAILENSDATEKLVQEPTNDHPVSPVQPPEVIKNSLPDMSQVEPGSLVIFAQESMEEPENTIVQVYMVNPHVDPNDPNAKQNMTPVDLTPELLATVTSGIAKVEPISVKTE</sequence>
<dbReference type="KEGG" id="ccin:107262844"/>
<protein>
    <submittedName>
        <fullName evidence="5">Transcription factor TFIIIB component B'' homolog isoform X1</fullName>
    </submittedName>
</protein>